<feature type="compositionally biased region" description="Basic and acidic residues" evidence="1">
    <location>
        <begin position="28"/>
        <end position="43"/>
    </location>
</feature>
<protein>
    <submittedName>
        <fullName evidence="2">Uncharacterized protein</fullName>
    </submittedName>
</protein>
<organism evidence="2 3">
    <name type="scientific">Cordyceps militaris</name>
    <name type="common">Caterpillar fungus</name>
    <name type="synonym">Clavaria militaris</name>
    <dbReference type="NCBI Taxonomy" id="73501"/>
    <lineage>
        <taxon>Eukaryota</taxon>
        <taxon>Fungi</taxon>
        <taxon>Dikarya</taxon>
        <taxon>Ascomycota</taxon>
        <taxon>Pezizomycotina</taxon>
        <taxon>Sordariomycetes</taxon>
        <taxon>Hypocreomycetidae</taxon>
        <taxon>Hypocreales</taxon>
        <taxon>Cordycipitaceae</taxon>
        <taxon>Cordyceps</taxon>
    </lineage>
</organism>
<name>A0A2H4SKR1_CORMI</name>
<feature type="region of interest" description="Disordered" evidence="1">
    <location>
        <begin position="239"/>
        <end position="270"/>
    </location>
</feature>
<dbReference type="EMBL" id="CP023324">
    <property type="protein sequence ID" value="ATY63696.1"/>
    <property type="molecule type" value="Genomic_DNA"/>
</dbReference>
<dbReference type="VEuPathDB" id="FungiDB:A9K55_007682"/>
<feature type="compositionally biased region" description="Polar residues" evidence="1">
    <location>
        <begin position="1"/>
        <end position="22"/>
    </location>
</feature>
<accession>A0A2H4SKR1</accession>
<evidence type="ECO:0000256" key="1">
    <source>
        <dbReference type="SAM" id="MobiDB-lite"/>
    </source>
</evidence>
<dbReference type="OrthoDB" id="4870023at2759"/>
<proteinExistence type="predicted"/>
<dbReference type="AlphaFoldDB" id="A0A2H4SKR1"/>
<feature type="region of interest" description="Disordered" evidence="1">
    <location>
        <begin position="1"/>
        <end position="43"/>
    </location>
</feature>
<evidence type="ECO:0000313" key="2">
    <source>
        <dbReference type="EMBL" id="ATY63696.1"/>
    </source>
</evidence>
<sequence>MGGIEPSQSEAKTLQASNTWDSNVIDRQALHSEPEEVADENRISEAETPALIAATGAEDVSHGLPIRVLEATGHGDPSNSFFDDAFFIGSDHDQDEHIEMQNIASILDKIDRLLLPLPNVSTFDLDHCIAEQLATLGTLELESHKRLPPLRVDPALEEALPWAPLPPRRRGQFEAETLAAPEKYTTRDARENGPSRIGAIGTIEDGEIEECSEPQKATKPPPPPNSLDALIKLRLQRGVSEIGSPSSTKGLPPSSKAHHPILPGLDDPGATSKLVSAFMSLRGVKAKRSNVK</sequence>
<reference evidence="2 3" key="1">
    <citation type="journal article" date="2017" name="BMC Genomics">
        <title>Chromosome level assembly and secondary metabolite potential of the parasitic fungus Cordyceps militaris.</title>
        <authorList>
            <person name="Kramer G.J."/>
            <person name="Nodwell J.R."/>
        </authorList>
    </citation>
    <scope>NUCLEOTIDE SEQUENCE [LARGE SCALE GENOMIC DNA]</scope>
    <source>
        <strain evidence="2 3">ATCC 34164</strain>
    </source>
</reference>
<evidence type="ECO:0000313" key="3">
    <source>
        <dbReference type="Proteomes" id="UP000323067"/>
    </source>
</evidence>
<gene>
    <name evidence="2" type="ORF">A9K55_007682</name>
</gene>
<dbReference type="Proteomes" id="UP000323067">
    <property type="component" value="Chromosome vii"/>
</dbReference>